<dbReference type="Proteomes" id="UP000825935">
    <property type="component" value="Chromosome 3"/>
</dbReference>
<feature type="region of interest" description="Disordered" evidence="2">
    <location>
        <begin position="324"/>
        <end position="345"/>
    </location>
</feature>
<evidence type="ECO:0000313" key="4">
    <source>
        <dbReference type="EMBL" id="KAH7440652.1"/>
    </source>
</evidence>
<dbReference type="Pfam" id="PF00013">
    <property type="entry name" value="KH_1"/>
    <property type="match status" value="1"/>
</dbReference>
<dbReference type="PANTHER" id="PTHR13360:SF1">
    <property type="entry name" value="ACTIVATING SIGNAL COINTEGRATOR 1 COMPLEX SUBUNIT 1"/>
    <property type="match status" value="1"/>
</dbReference>
<feature type="region of interest" description="Disordered" evidence="2">
    <location>
        <begin position="359"/>
        <end position="418"/>
    </location>
</feature>
<organism evidence="4 5">
    <name type="scientific">Ceratopteris richardii</name>
    <name type="common">Triangle waterfern</name>
    <dbReference type="NCBI Taxonomy" id="49495"/>
    <lineage>
        <taxon>Eukaryota</taxon>
        <taxon>Viridiplantae</taxon>
        <taxon>Streptophyta</taxon>
        <taxon>Embryophyta</taxon>
        <taxon>Tracheophyta</taxon>
        <taxon>Polypodiopsida</taxon>
        <taxon>Polypodiidae</taxon>
        <taxon>Polypodiales</taxon>
        <taxon>Pteridineae</taxon>
        <taxon>Pteridaceae</taxon>
        <taxon>Parkerioideae</taxon>
        <taxon>Ceratopteris</taxon>
    </lineage>
</organism>
<feature type="compositionally biased region" description="Basic residues" evidence="2">
    <location>
        <begin position="407"/>
        <end position="416"/>
    </location>
</feature>
<dbReference type="SUPFAM" id="SSF54791">
    <property type="entry name" value="Eukaryotic type KH-domain (KH-domain type I)"/>
    <property type="match status" value="1"/>
</dbReference>
<evidence type="ECO:0000259" key="3">
    <source>
        <dbReference type="SMART" id="SM00322"/>
    </source>
</evidence>
<dbReference type="PROSITE" id="PS50084">
    <property type="entry name" value="KH_TYPE_1"/>
    <property type="match status" value="1"/>
</dbReference>
<feature type="compositionally biased region" description="Basic and acidic residues" evidence="2">
    <location>
        <begin position="379"/>
        <end position="401"/>
    </location>
</feature>
<evidence type="ECO:0000256" key="1">
    <source>
        <dbReference type="PROSITE-ProRule" id="PRU00117"/>
    </source>
</evidence>
<accession>A0A8T2UZN7</accession>
<comment type="caution">
    <text evidence="4">The sequence shown here is derived from an EMBL/GenBank/DDBJ whole genome shotgun (WGS) entry which is preliminary data.</text>
</comment>
<dbReference type="GO" id="GO:0006307">
    <property type="term" value="P:DNA alkylation repair"/>
    <property type="evidence" value="ECO:0007669"/>
    <property type="project" value="InterPro"/>
</dbReference>
<feature type="region of interest" description="Disordered" evidence="2">
    <location>
        <begin position="123"/>
        <end position="149"/>
    </location>
</feature>
<dbReference type="Pfam" id="PF10469">
    <property type="entry name" value="AKAP7_NLS"/>
    <property type="match status" value="1"/>
</dbReference>
<feature type="domain" description="K Homology" evidence="3">
    <location>
        <begin position="149"/>
        <end position="220"/>
    </location>
</feature>
<dbReference type="EMBL" id="CM035408">
    <property type="protein sequence ID" value="KAH7440657.1"/>
    <property type="molecule type" value="Genomic_DNA"/>
</dbReference>
<dbReference type="CDD" id="cd00105">
    <property type="entry name" value="KH-I"/>
    <property type="match status" value="1"/>
</dbReference>
<dbReference type="InterPro" id="IPR009210">
    <property type="entry name" value="ASCC1"/>
</dbReference>
<dbReference type="AlphaFoldDB" id="A0A8T2UZN7"/>
<evidence type="ECO:0000313" key="5">
    <source>
        <dbReference type="Proteomes" id="UP000825935"/>
    </source>
</evidence>
<keyword evidence="5" id="KW-1185">Reference proteome</keyword>
<dbReference type="SMART" id="SM00322">
    <property type="entry name" value="KH"/>
    <property type="match status" value="1"/>
</dbReference>
<gene>
    <name evidence="4" type="ORF">KP509_03G003900</name>
</gene>
<dbReference type="GO" id="GO:0003723">
    <property type="term" value="F:RNA binding"/>
    <property type="evidence" value="ECO:0007669"/>
    <property type="project" value="UniProtKB-UniRule"/>
</dbReference>
<dbReference type="PANTHER" id="PTHR13360">
    <property type="entry name" value="ACTIVATING SIGNAL COINTEGRATOR 1 COMPLEX SUBUNIT 1"/>
    <property type="match status" value="1"/>
</dbReference>
<dbReference type="EMBL" id="CM035408">
    <property type="protein sequence ID" value="KAH7440652.1"/>
    <property type="molecule type" value="Genomic_DNA"/>
</dbReference>
<dbReference type="OrthoDB" id="277832at2759"/>
<name>A0A8T2UZN7_CERRI</name>
<reference evidence="4" key="1">
    <citation type="submission" date="2021-08" db="EMBL/GenBank/DDBJ databases">
        <title>WGS assembly of Ceratopteris richardii.</title>
        <authorList>
            <person name="Marchant D.B."/>
            <person name="Chen G."/>
            <person name="Jenkins J."/>
            <person name="Shu S."/>
            <person name="Leebens-Mack J."/>
            <person name="Grimwood J."/>
            <person name="Schmutz J."/>
            <person name="Soltis P."/>
            <person name="Soltis D."/>
            <person name="Chen Z.-H."/>
        </authorList>
    </citation>
    <scope>NUCLEOTIDE SEQUENCE</scope>
    <source>
        <strain evidence="4">Whitten #5841</strain>
        <tissue evidence="4">Leaf</tissue>
    </source>
</reference>
<keyword evidence="1" id="KW-0694">RNA-binding</keyword>
<dbReference type="GO" id="GO:0006355">
    <property type="term" value="P:regulation of DNA-templated transcription"/>
    <property type="evidence" value="ECO:0007669"/>
    <property type="project" value="TreeGrafter"/>
</dbReference>
<protein>
    <recommendedName>
        <fullName evidence="3">K Homology domain-containing protein</fullName>
    </recommendedName>
</protein>
<dbReference type="Gene3D" id="3.90.1140.10">
    <property type="entry name" value="Cyclic phosphodiesterase"/>
    <property type="match status" value="1"/>
</dbReference>
<dbReference type="Gene3D" id="3.30.1370.10">
    <property type="entry name" value="K Homology domain, type 1"/>
    <property type="match status" value="1"/>
</dbReference>
<dbReference type="InterPro" id="IPR004088">
    <property type="entry name" value="KH_dom_type_1"/>
</dbReference>
<dbReference type="GO" id="GO:0005634">
    <property type="term" value="C:nucleus"/>
    <property type="evidence" value="ECO:0007669"/>
    <property type="project" value="TreeGrafter"/>
</dbReference>
<dbReference type="InterPro" id="IPR004087">
    <property type="entry name" value="KH_dom"/>
</dbReference>
<dbReference type="InterPro" id="IPR019510">
    <property type="entry name" value="AKAP7-like_phosphoesterase"/>
</dbReference>
<proteinExistence type="predicted"/>
<dbReference type="InterPro" id="IPR009097">
    <property type="entry name" value="Cyclic_Pdiesterase"/>
</dbReference>
<dbReference type="InterPro" id="IPR036612">
    <property type="entry name" value="KH_dom_type_1_sf"/>
</dbReference>
<sequence length="605" mass="66978">MHPGRYPPQRSALPGRGKIVQVYRRKSPLSSHSDPLHLDFVIEEKNSGVDKSTINVDTPMSEGIKNTTFVSEEKNSNMDKPTITVDTPLLEATKSTTFVSEQTASADSSSPAPLQLEVLMEETTPDAEEKTVDVDETATNDGTPPLEATKYSTPVQVDACLLRFLVGKGGKTKEKIQKDTSTRIKVPSPREAKHGACLVVEGPSQSNVDAAVSQIGCLLEQVIQSPSLEYSHFISLPLASHAGFILQVNKFHDSVMNLFAGKEENEDSAIEGLSIEVLSDFDEEVKASVEVISSDNDAEACENSEVADFDEACLTEKDNVIMIENDESKGIQPSNTDKYDSDLLNDNKTDLNEAFSTDKDQITLVENDESKEVQPSSLDMHDSDLPEEHEADDPHVDKFENGQKGNNSRKKSRKKGHGVDRSIFIKPATLHITVLMLKLWNTDRVAAAIDILQNLNSKLMEALDNQPVLVRLKGVECMKGSPARAHVLYAKVEDADQRNHLLCACNVIKEAFIEAGLVAEKDKKQEIKMHATLMNTLFRKRARGKRFGRRIPFDARPIISLHGSEEWGEYTITEAHLSERFTYDDNGYYHCCSSIKFPASTESPS</sequence>
<evidence type="ECO:0000256" key="2">
    <source>
        <dbReference type="SAM" id="MobiDB-lite"/>
    </source>
</evidence>
<dbReference type="SUPFAM" id="SSF55144">
    <property type="entry name" value="LigT-like"/>
    <property type="match status" value="1"/>
</dbReference>